<name>A0ABU3E6K6_9FLAO</name>
<reference evidence="1 2" key="1">
    <citation type="submission" date="2023-09" db="EMBL/GenBank/DDBJ databases">
        <authorList>
            <person name="Rey-Velasco X."/>
        </authorList>
    </citation>
    <scope>NUCLEOTIDE SEQUENCE [LARGE SCALE GENOMIC DNA]</scope>
    <source>
        <strain evidence="1 2">F188</strain>
    </source>
</reference>
<sequence>METGKTNKDLLQILAECATECDTCFDASLDNEKTDALARVVRLCRDCAKICYATLSFVASNSSHAKHLAKACADICDECAEVCGNHTNHEQECLPCMKICQKCAEACREFAA</sequence>
<dbReference type="CDD" id="cd08026">
    <property type="entry name" value="DUF326"/>
    <property type="match status" value="1"/>
</dbReference>
<dbReference type="EMBL" id="JAVRHM010000030">
    <property type="protein sequence ID" value="MDT0691627.1"/>
    <property type="molecule type" value="Genomic_DNA"/>
</dbReference>
<accession>A0ABU3E6K6</accession>
<organism evidence="1 2">
    <name type="scientific">Autumnicola patrickiae</name>
    <dbReference type="NCBI Taxonomy" id="3075591"/>
    <lineage>
        <taxon>Bacteria</taxon>
        <taxon>Pseudomonadati</taxon>
        <taxon>Bacteroidota</taxon>
        <taxon>Flavobacteriia</taxon>
        <taxon>Flavobacteriales</taxon>
        <taxon>Flavobacteriaceae</taxon>
        <taxon>Autumnicola</taxon>
    </lineage>
</organism>
<protein>
    <submittedName>
        <fullName evidence="1">Four-helix bundle copper-binding protein</fullName>
    </submittedName>
</protein>
<dbReference type="Proteomes" id="UP001261624">
    <property type="component" value="Unassembled WGS sequence"/>
</dbReference>
<proteinExistence type="predicted"/>
<dbReference type="Gene3D" id="1.20.1270.360">
    <property type="match status" value="1"/>
</dbReference>
<keyword evidence="2" id="KW-1185">Reference proteome</keyword>
<evidence type="ECO:0000313" key="2">
    <source>
        <dbReference type="Proteomes" id="UP001261624"/>
    </source>
</evidence>
<gene>
    <name evidence="1" type="ORF">RM549_17680</name>
</gene>
<dbReference type="RefSeq" id="WP_168137786.1">
    <property type="nucleotide sequence ID" value="NZ_JAVRHM010000030.1"/>
</dbReference>
<evidence type="ECO:0000313" key="1">
    <source>
        <dbReference type="EMBL" id="MDT0691627.1"/>
    </source>
</evidence>
<comment type="caution">
    <text evidence="1">The sequence shown here is derived from an EMBL/GenBank/DDBJ whole genome shotgun (WGS) entry which is preliminary data.</text>
</comment>
<dbReference type="PANTHER" id="PTHR37310">
    <property type="entry name" value="CYTOPLASMIC PROTEIN-RELATED"/>
    <property type="match status" value="1"/>
</dbReference>
<dbReference type="InterPro" id="IPR005560">
    <property type="entry name" value="Csp_YhjQ"/>
</dbReference>
<dbReference type="PANTHER" id="PTHR37310:SF1">
    <property type="entry name" value="CYTOPLASMIC PROTEIN"/>
    <property type="match status" value="1"/>
</dbReference>
<dbReference type="Pfam" id="PF03860">
    <property type="entry name" value="Csp"/>
    <property type="match status" value="1"/>
</dbReference>
<dbReference type="InterPro" id="IPR044543">
    <property type="entry name" value="YHJQ-like"/>
</dbReference>